<gene>
    <name evidence="16" type="primary">ftsY_2</name>
    <name evidence="16" type="ORF">NEOCIP111885_03507</name>
</gene>
<dbReference type="CDD" id="cd17873">
    <property type="entry name" value="FlhF"/>
    <property type="match status" value="1"/>
</dbReference>
<dbReference type="GO" id="GO:0005525">
    <property type="term" value="F:GTP binding"/>
    <property type="evidence" value="ECO:0007669"/>
    <property type="project" value="UniProtKB-UniRule"/>
</dbReference>
<evidence type="ECO:0000256" key="8">
    <source>
        <dbReference type="ARBA" id="ARBA00022927"/>
    </source>
</evidence>
<dbReference type="Pfam" id="PF00448">
    <property type="entry name" value="SRP54"/>
    <property type="match status" value="1"/>
</dbReference>
<dbReference type="GO" id="GO:0005886">
    <property type="term" value="C:plasma membrane"/>
    <property type="evidence" value="ECO:0007669"/>
    <property type="project" value="UniProtKB-SubCell"/>
</dbReference>
<protein>
    <recommendedName>
        <fullName evidence="3 13">Flagellar biosynthesis protein FlhF</fullName>
    </recommendedName>
</protein>
<dbReference type="GO" id="GO:0044781">
    <property type="term" value="P:bacterial-type flagellum organization"/>
    <property type="evidence" value="ECO:0007669"/>
    <property type="project" value="UniProtKB-UniRule"/>
</dbReference>
<evidence type="ECO:0000256" key="10">
    <source>
        <dbReference type="ARBA" id="ARBA00023136"/>
    </source>
</evidence>
<keyword evidence="6" id="KW-0547">Nucleotide-binding</keyword>
<dbReference type="Gene3D" id="3.40.50.300">
    <property type="entry name" value="P-loop containing nucleotide triphosphate hydrolases"/>
    <property type="match status" value="1"/>
</dbReference>
<dbReference type="NCBIfam" id="TIGR03499">
    <property type="entry name" value="FlhF"/>
    <property type="match status" value="1"/>
</dbReference>
<dbReference type="GO" id="GO:0005047">
    <property type="term" value="F:signal recognition particle binding"/>
    <property type="evidence" value="ECO:0007669"/>
    <property type="project" value="TreeGrafter"/>
</dbReference>
<dbReference type="GO" id="GO:0003924">
    <property type="term" value="F:GTPase activity"/>
    <property type="evidence" value="ECO:0007669"/>
    <property type="project" value="UniProtKB-UniRule"/>
</dbReference>
<evidence type="ECO:0000313" key="16">
    <source>
        <dbReference type="EMBL" id="CAG9609764.1"/>
    </source>
</evidence>
<dbReference type="GO" id="GO:0006614">
    <property type="term" value="P:SRP-dependent cotranslational protein targeting to membrane"/>
    <property type="evidence" value="ECO:0007669"/>
    <property type="project" value="UniProtKB-UniRule"/>
</dbReference>
<keyword evidence="17" id="KW-1185">Reference proteome</keyword>
<dbReference type="SMART" id="SM00962">
    <property type="entry name" value="SRP54"/>
    <property type="match status" value="1"/>
</dbReference>
<evidence type="ECO:0000259" key="15">
    <source>
        <dbReference type="SMART" id="SM00962"/>
    </source>
</evidence>
<evidence type="ECO:0000256" key="2">
    <source>
        <dbReference type="ARBA" id="ARBA00008531"/>
    </source>
</evidence>
<evidence type="ECO:0000256" key="6">
    <source>
        <dbReference type="ARBA" id="ARBA00022741"/>
    </source>
</evidence>
<sequence>MKTKKIIADSMPLALRMVRQQLGDNAIIVNTRSIKTGGVLGLFRKLKYEVTAYSIETESVLPERSFMIEPKKGIELTTTTDVKQQETMNKDIENNISSYSQNPQKLYNFYAQSAKVEEVSPSKIAEPVENPAKVTAPKVDETNTSKSIEQNEQSEPLLDELKHMRKMMMNFMLNNQDSKTLPSGLVKWINRLKAQGVTEEVSEYIISCLMKKYETITGISDEEIKQEIEQIIQEIFQKRIPESNVISENTRIINVVGPTGVGKTTSIAKLATEQILKQKRRVAMITTDVYRIGAVEQLKTYAGILNVPIEVVRSAEDLEQALINLKNFDLIYMDTTGRNYKEIKYLESVNEFLKQPIESENYLALSLTTKYEDIQILLERFLDSPVKKIILTKFDETSSYGTILNIAFHFPYQIAYITNGQSVPEDITATDPTLLTSYLLGEVK</sequence>
<feature type="domain" description="SRP54-type proteins GTP-binding" evidence="15">
    <location>
        <begin position="250"/>
        <end position="441"/>
    </location>
</feature>
<keyword evidence="10" id="KW-0472">Membrane</keyword>
<dbReference type="Proteomes" id="UP000789845">
    <property type="component" value="Unassembled WGS sequence"/>
</dbReference>
<evidence type="ECO:0000256" key="9">
    <source>
        <dbReference type="ARBA" id="ARBA00023134"/>
    </source>
</evidence>
<keyword evidence="8" id="KW-0653">Protein transport</keyword>
<comment type="similarity">
    <text evidence="2">Belongs to the GTP-binding SRP family.</text>
</comment>
<comment type="caution">
    <text evidence="16">The sequence shown here is derived from an EMBL/GenBank/DDBJ whole genome shotgun (WGS) entry which is preliminary data.</text>
</comment>
<evidence type="ECO:0000256" key="5">
    <source>
        <dbReference type="ARBA" id="ARBA00022475"/>
    </source>
</evidence>
<keyword evidence="16" id="KW-0675">Receptor</keyword>
<dbReference type="InterPro" id="IPR000897">
    <property type="entry name" value="SRP54_GTPase_dom"/>
</dbReference>
<dbReference type="RefSeq" id="WP_230498001.1">
    <property type="nucleotide sequence ID" value="NZ_CAKJTG010000023.1"/>
</dbReference>
<keyword evidence="5" id="KW-1003">Cell membrane</keyword>
<keyword evidence="7" id="KW-1005">Bacterial flagellum biogenesis</keyword>
<evidence type="ECO:0000256" key="14">
    <source>
        <dbReference type="SAM" id="MobiDB-lite"/>
    </source>
</evidence>
<keyword evidence="9" id="KW-0342">GTP-binding</keyword>
<dbReference type="GO" id="GO:0015031">
    <property type="term" value="P:protein transport"/>
    <property type="evidence" value="ECO:0007669"/>
    <property type="project" value="UniProtKB-KW"/>
</dbReference>
<evidence type="ECO:0000313" key="17">
    <source>
        <dbReference type="Proteomes" id="UP000789845"/>
    </source>
</evidence>
<evidence type="ECO:0000256" key="13">
    <source>
        <dbReference type="NCBIfam" id="TIGR03499"/>
    </source>
</evidence>
<keyword evidence="4" id="KW-0813">Transport</keyword>
<evidence type="ECO:0000256" key="4">
    <source>
        <dbReference type="ARBA" id="ARBA00022448"/>
    </source>
</evidence>
<dbReference type="Gene3D" id="1.20.120.1380">
    <property type="entry name" value="Flagellar FlhF biosynthesis protein, N domain"/>
    <property type="match status" value="1"/>
</dbReference>
<organism evidence="16 17">
    <name type="scientific">Pseudoneobacillus rhizosphaerae</name>
    <dbReference type="NCBI Taxonomy" id="2880968"/>
    <lineage>
        <taxon>Bacteria</taxon>
        <taxon>Bacillati</taxon>
        <taxon>Bacillota</taxon>
        <taxon>Bacilli</taxon>
        <taxon>Bacillales</taxon>
        <taxon>Bacillaceae</taxon>
        <taxon>Pseudoneobacillus</taxon>
    </lineage>
</organism>
<proteinExistence type="inferred from homology"/>
<dbReference type="PANTHER" id="PTHR43134:SF3">
    <property type="entry name" value="FLAGELLAR BIOSYNTHESIS PROTEIN FLHF"/>
    <property type="match status" value="1"/>
</dbReference>
<dbReference type="EMBL" id="CAKJTG010000023">
    <property type="protein sequence ID" value="CAG9609764.1"/>
    <property type="molecule type" value="Genomic_DNA"/>
</dbReference>
<keyword evidence="11" id="KW-1006">Bacterial flagellum protein export</keyword>
<evidence type="ECO:0000256" key="3">
    <source>
        <dbReference type="ARBA" id="ARBA00014919"/>
    </source>
</evidence>
<dbReference type="FunFam" id="3.40.50.300:FF:000695">
    <property type="entry name" value="Flagellar biosynthesis regulator FlhF"/>
    <property type="match status" value="1"/>
</dbReference>
<evidence type="ECO:0000256" key="1">
    <source>
        <dbReference type="ARBA" id="ARBA00004413"/>
    </source>
</evidence>
<name>A0A9C7GC27_9BACI</name>
<accession>A0A9C7GC27</accession>
<comment type="subcellular location">
    <subcellularLocation>
        <location evidence="1">Cell membrane</location>
        <topology evidence="1">Peripheral membrane protein</topology>
        <orientation evidence="1">Cytoplasmic side</orientation>
    </subcellularLocation>
</comment>
<dbReference type="InterPro" id="IPR027417">
    <property type="entry name" value="P-loop_NTPase"/>
</dbReference>
<dbReference type="SUPFAM" id="SSF52540">
    <property type="entry name" value="P-loop containing nucleoside triphosphate hydrolases"/>
    <property type="match status" value="1"/>
</dbReference>
<dbReference type="PANTHER" id="PTHR43134">
    <property type="entry name" value="SIGNAL RECOGNITION PARTICLE RECEPTOR SUBUNIT ALPHA"/>
    <property type="match status" value="1"/>
</dbReference>
<reference evidence="16" key="1">
    <citation type="submission" date="2021-10" db="EMBL/GenBank/DDBJ databases">
        <authorList>
            <person name="Criscuolo A."/>
        </authorList>
    </citation>
    <scope>NUCLEOTIDE SEQUENCE</scope>
    <source>
        <strain evidence="16">CIP111885</strain>
    </source>
</reference>
<evidence type="ECO:0000256" key="12">
    <source>
        <dbReference type="ARBA" id="ARBA00025337"/>
    </source>
</evidence>
<comment type="function">
    <text evidence="12">Necessary for flagellar biosynthesis. May be involved in translocation of the flagellum.</text>
</comment>
<dbReference type="InterPro" id="IPR020006">
    <property type="entry name" value="FlhF"/>
</dbReference>
<dbReference type="AlphaFoldDB" id="A0A9C7GC27"/>
<evidence type="ECO:0000256" key="7">
    <source>
        <dbReference type="ARBA" id="ARBA00022795"/>
    </source>
</evidence>
<evidence type="ECO:0000256" key="11">
    <source>
        <dbReference type="ARBA" id="ARBA00023225"/>
    </source>
</evidence>
<dbReference type="InterPro" id="IPR047040">
    <property type="entry name" value="FlhF__GTPase_dom"/>
</dbReference>
<feature type="region of interest" description="Disordered" evidence="14">
    <location>
        <begin position="120"/>
        <end position="152"/>
    </location>
</feature>